<accession>A0A1M7QQJ7</accession>
<dbReference type="PANTHER" id="PTHR24421">
    <property type="entry name" value="NITRATE/NITRITE SENSOR PROTEIN NARX-RELATED"/>
    <property type="match status" value="1"/>
</dbReference>
<dbReference type="InterPro" id="IPR036890">
    <property type="entry name" value="HATPase_C_sf"/>
</dbReference>
<feature type="transmembrane region" description="Helical" evidence="7">
    <location>
        <begin position="35"/>
        <end position="56"/>
    </location>
</feature>
<evidence type="ECO:0000313" key="9">
    <source>
        <dbReference type="EMBL" id="SHN33868.1"/>
    </source>
</evidence>
<keyword evidence="6" id="KW-0175">Coiled coil</keyword>
<dbReference type="EMBL" id="FRCZ01000008">
    <property type="protein sequence ID" value="SHN33868.1"/>
    <property type="molecule type" value="Genomic_DNA"/>
</dbReference>
<keyword evidence="7" id="KW-0812">Transmembrane</keyword>
<dbReference type="STRING" id="1027249.SAMN05216179_3478"/>
<dbReference type="GO" id="GO:0016020">
    <property type="term" value="C:membrane"/>
    <property type="evidence" value="ECO:0007669"/>
    <property type="project" value="InterPro"/>
</dbReference>
<reference evidence="9 10" key="1">
    <citation type="submission" date="2016-11" db="EMBL/GenBank/DDBJ databases">
        <authorList>
            <person name="Jaros S."/>
            <person name="Januszkiewicz K."/>
            <person name="Wedrychowicz H."/>
        </authorList>
    </citation>
    <scope>NUCLEOTIDE SEQUENCE [LARGE SCALE GENOMIC DNA]</scope>
    <source>
        <strain evidence="9 10">CGMCC 1.10681</strain>
    </source>
</reference>
<evidence type="ECO:0000256" key="5">
    <source>
        <dbReference type="ARBA" id="ARBA00023012"/>
    </source>
</evidence>
<organism evidence="9 10">
    <name type="scientific">Gracilibacillus kekensis</name>
    <dbReference type="NCBI Taxonomy" id="1027249"/>
    <lineage>
        <taxon>Bacteria</taxon>
        <taxon>Bacillati</taxon>
        <taxon>Bacillota</taxon>
        <taxon>Bacilli</taxon>
        <taxon>Bacillales</taxon>
        <taxon>Bacillaceae</taxon>
        <taxon>Gracilibacillus</taxon>
    </lineage>
</organism>
<feature type="transmembrane region" description="Helical" evidence="7">
    <location>
        <begin position="68"/>
        <end position="93"/>
    </location>
</feature>
<sequence>MMKKIYPSDQINHYLLIDAISIVFLFFLILREETIFGLFGNLLLLAVFLLSFYIGIWHRDWRLLAASLSGLFVLTLFGVFVSSSILLFGFIFADLIGRSRSKWHIGYGIAAIAIMFAIVYWQSSDSQDNYFLLPVMILQLVFPILIHIKEKSNRLQGELDAANAEIEKYIQEEERQRIARDIHDTLGQTLTMIKLKSELTTRLIDKDVPRAREELTDILITSRSALKQVRELVSDMKFISLQSELDSAEKLIQSVGMKYKLHIGELPLLSSVAETMTALSIRESVTNVIRHSRARCCMITSEVIGSSLVIRIYDDGIGLNDSGSGNGIQSIKERMQLIKGTAAISNASPCGTEVELNIPYYGEEKENRIQ</sequence>
<dbReference type="Gene3D" id="3.30.565.10">
    <property type="entry name" value="Histidine kinase-like ATPase, C-terminal domain"/>
    <property type="match status" value="1"/>
</dbReference>
<gene>
    <name evidence="9" type="ORF">SAMN05216179_3478</name>
</gene>
<keyword evidence="5" id="KW-0902">Two-component regulatory system</keyword>
<dbReference type="Pfam" id="PF07730">
    <property type="entry name" value="HisKA_3"/>
    <property type="match status" value="1"/>
</dbReference>
<keyword evidence="3" id="KW-0808">Transferase</keyword>
<dbReference type="RefSeq" id="WP_073203085.1">
    <property type="nucleotide sequence ID" value="NZ_FRCZ01000008.1"/>
</dbReference>
<feature type="transmembrane region" description="Helical" evidence="7">
    <location>
        <begin position="129"/>
        <end position="148"/>
    </location>
</feature>
<comment type="catalytic activity">
    <reaction evidence="1">
        <text>ATP + protein L-histidine = ADP + protein N-phospho-L-histidine.</text>
        <dbReference type="EC" id="2.7.13.3"/>
    </reaction>
</comment>
<dbReference type="GO" id="GO:0000155">
    <property type="term" value="F:phosphorelay sensor kinase activity"/>
    <property type="evidence" value="ECO:0007669"/>
    <property type="project" value="InterPro"/>
</dbReference>
<evidence type="ECO:0000256" key="3">
    <source>
        <dbReference type="ARBA" id="ARBA00022679"/>
    </source>
</evidence>
<dbReference type="EC" id="2.7.13.3" evidence="2"/>
<keyword evidence="4 9" id="KW-0418">Kinase</keyword>
<proteinExistence type="predicted"/>
<dbReference type="GO" id="GO:0046983">
    <property type="term" value="F:protein dimerization activity"/>
    <property type="evidence" value="ECO:0007669"/>
    <property type="project" value="InterPro"/>
</dbReference>
<dbReference type="InterPro" id="IPR011712">
    <property type="entry name" value="Sig_transdc_His_kin_sub3_dim/P"/>
</dbReference>
<evidence type="ECO:0000256" key="4">
    <source>
        <dbReference type="ARBA" id="ARBA00022777"/>
    </source>
</evidence>
<dbReference type="SUPFAM" id="SSF55874">
    <property type="entry name" value="ATPase domain of HSP90 chaperone/DNA topoisomerase II/histidine kinase"/>
    <property type="match status" value="1"/>
</dbReference>
<dbReference type="PANTHER" id="PTHR24421:SF63">
    <property type="entry name" value="SENSOR HISTIDINE KINASE DESK"/>
    <property type="match status" value="1"/>
</dbReference>
<dbReference type="InterPro" id="IPR050482">
    <property type="entry name" value="Sensor_HK_TwoCompSys"/>
</dbReference>
<dbReference type="Gene3D" id="1.20.5.1930">
    <property type="match status" value="1"/>
</dbReference>
<evidence type="ECO:0000256" key="6">
    <source>
        <dbReference type="SAM" id="Coils"/>
    </source>
</evidence>
<feature type="domain" description="Signal transduction histidine kinase subgroup 3 dimerisation and phosphoacceptor" evidence="8">
    <location>
        <begin position="174"/>
        <end position="237"/>
    </location>
</feature>
<evidence type="ECO:0000259" key="8">
    <source>
        <dbReference type="Pfam" id="PF07730"/>
    </source>
</evidence>
<keyword evidence="10" id="KW-1185">Reference proteome</keyword>
<dbReference type="Proteomes" id="UP000184184">
    <property type="component" value="Unassembled WGS sequence"/>
</dbReference>
<name>A0A1M7QQJ7_9BACI</name>
<dbReference type="OrthoDB" id="9797605at2"/>
<evidence type="ECO:0000313" key="10">
    <source>
        <dbReference type="Proteomes" id="UP000184184"/>
    </source>
</evidence>
<dbReference type="CDD" id="cd16917">
    <property type="entry name" value="HATPase_UhpB-NarQ-NarX-like"/>
    <property type="match status" value="1"/>
</dbReference>
<evidence type="ECO:0000256" key="7">
    <source>
        <dbReference type="SAM" id="Phobius"/>
    </source>
</evidence>
<evidence type="ECO:0000256" key="2">
    <source>
        <dbReference type="ARBA" id="ARBA00012438"/>
    </source>
</evidence>
<protein>
    <recommendedName>
        <fullName evidence="2">histidine kinase</fullName>
        <ecNumber evidence="2">2.7.13.3</ecNumber>
    </recommendedName>
</protein>
<dbReference type="AlphaFoldDB" id="A0A1M7QQJ7"/>
<feature type="coiled-coil region" evidence="6">
    <location>
        <begin position="145"/>
        <end position="179"/>
    </location>
</feature>
<feature type="transmembrane region" description="Helical" evidence="7">
    <location>
        <begin position="105"/>
        <end position="123"/>
    </location>
</feature>
<feature type="transmembrane region" description="Helical" evidence="7">
    <location>
        <begin position="12"/>
        <end position="30"/>
    </location>
</feature>
<keyword evidence="7" id="KW-1133">Transmembrane helix</keyword>
<keyword evidence="7" id="KW-0472">Membrane</keyword>
<evidence type="ECO:0000256" key="1">
    <source>
        <dbReference type="ARBA" id="ARBA00000085"/>
    </source>
</evidence>